<dbReference type="Gene3D" id="2.170.120.30">
    <property type="match status" value="2"/>
</dbReference>
<accession>A0ABS2DCK3</accession>
<keyword evidence="2" id="KW-1185">Reference proteome</keyword>
<evidence type="ECO:0000313" key="2">
    <source>
        <dbReference type="Proteomes" id="UP001518925"/>
    </source>
</evidence>
<dbReference type="Pfam" id="PF07949">
    <property type="entry name" value="YbbR"/>
    <property type="match status" value="3"/>
</dbReference>
<dbReference type="EMBL" id="JAFELM010000003">
    <property type="protein sequence ID" value="MBM6616193.1"/>
    <property type="molecule type" value="Genomic_DNA"/>
</dbReference>
<dbReference type="InterPro" id="IPR012505">
    <property type="entry name" value="YbbR"/>
</dbReference>
<name>A0ABS2DCK3_9BACI</name>
<dbReference type="PANTHER" id="PTHR37804:SF1">
    <property type="entry name" value="CDAA REGULATORY PROTEIN CDAR"/>
    <property type="match status" value="1"/>
</dbReference>
<protein>
    <submittedName>
        <fullName evidence="1">YbbR-like domain-containing protein</fullName>
    </submittedName>
</protein>
<dbReference type="InterPro" id="IPR053154">
    <property type="entry name" value="c-di-AMP_regulator"/>
</dbReference>
<organism evidence="1 2">
    <name type="scientific">Bacillus suaedaesalsae</name>
    <dbReference type="NCBI Taxonomy" id="2810349"/>
    <lineage>
        <taxon>Bacteria</taxon>
        <taxon>Bacillati</taxon>
        <taxon>Bacillota</taxon>
        <taxon>Bacilli</taxon>
        <taxon>Bacillales</taxon>
        <taxon>Bacillaceae</taxon>
        <taxon>Bacillus</taxon>
    </lineage>
</organism>
<reference evidence="1 2" key="1">
    <citation type="submission" date="2021-02" db="EMBL/GenBank/DDBJ databases">
        <title>Bacillus sp. RD4P76, an endophyte from a halophyte.</title>
        <authorList>
            <person name="Sun J.-Q."/>
        </authorList>
    </citation>
    <scope>NUCLEOTIDE SEQUENCE [LARGE SCALE GENOMIC DNA]</scope>
    <source>
        <strain evidence="1 2">RD4P76</strain>
    </source>
</reference>
<proteinExistence type="predicted"/>
<evidence type="ECO:0000313" key="1">
    <source>
        <dbReference type="EMBL" id="MBM6616193.1"/>
    </source>
</evidence>
<dbReference type="PANTHER" id="PTHR37804">
    <property type="entry name" value="CDAA REGULATORY PROTEIN CDAR"/>
    <property type="match status" value="1"/>
</dbReference>
<dbReference type="Gene3D" id="2.170.120.40">
    <property type="entry name" value="YbbR-like domain"/>
    <property type="match status" value="2"/>
</dbReference>
<dbReference type="RefSeq" id="WP_204201588.1">
    <property type="nucleotide sequence ID" value="NZ_JAFELM010000003.1"/>
</dbReference>
<sequence length="410" mass="45168">MDKFMDNHWVVRVIALLFALMLYTSVNMGTQSKQVDTPFSLPLMTTENETLTEIPLSVYYDRDNYVVSGLPQTVNVTLEGPRSSVQPIKLQRSIEPYIDLEKLKPGTHELKVLYEDINDSVKVTIDPAVITLTIHEKVEKEFSVEVDYIHELNDGYALDEPIVNPKNVKVIGAKEQVEQIALVKAIVDLKGADEKIKQEAPVAVYDSEGNRLAVEVVPAVVDVEVSIISPNKVVPISFVPKGKVEDGYSLIGLETAVKDITIFGAKKDIDKIQAIENIEVDVEGISESTTIEVEIPVPKGLKQITPTKIPVQVTVEKNELQTITNLPIKVIGIPNSLKAIFLTPAEGVVNIEIVGAPTLLKDIDESDFDIYIDVNNLGSGEHKVDIQVNGPEDLNWTLATKTATVQISNE</sequence>
<gene>
    <name evidence="1" type="ORF">JR050_00610</name>
</gene>
<comment type="caution">
    <text evidence="1">The sequence shown here is derived from an EMBL/GenBank/DDBJ whole genome shotgun (WGS) entry which is preliminary data.</text>
</comment>
<dbReference type="Proteomes" id="UP001518925">
    <property type="component" value="Unassembled WGS sequence"/>
</dbReference>